<dbReference type="RefSeq" id="WP_111321658.1">
    <property type="nucleotide sequence ID" value="NZ_BIFX01000001.1"/>
</dbReference>
<keyword evidence="1 2" id="KW-0597">Phosphoprotein</keyword>
<organism evidence="4 5">
    <name type="scientific">Thermosporothrix hazakensis</name>
    <dbReference type="NCBI Taxonomy" id="644383"/>
    <lineage>
        <taxon>Bacteria</taxon>
        <taxon>Bacillati</taxon>
        <taxon>Chloroflexota</taxon>
        <taxon>Ktedonobacteria</taxon>
        <taxon>Ktedonobacterales</taxon>
        <taxon>Thermosporotrichaceae</taxon>
        <taxon>Thermosporothrix</taxon>
    </lineage>
</organism>
<name>A0A326U8P9_THEHA</name>
<evidence type="ECO:0000256" key="2">
    <source>
        <dbReference type="PROSITE-ProRule" id="PRU00169"/>
    </source>
</evidence>
<dbReference type="SUPFAM" id="SSF52172">
    <property type="entry name" value="CheY-like"/>
    <property type="match status" value="1"/>
</dbReference>
<accession>A0A326U8P9</accession>
<dbReference type="Pfam" id="PF00072">
    <property type="entry name" value="Response_reg"/>
    <property type="match status" value="1"/>
</dbReference>
<evidence type="ECO:0000256" key="1">
    <source>
        <dbReference type="ARBA" id="ARBA00022553"/>
    </source>
</evidence>
<comment type="caution">
    <text evidence="4">The sequence shown here is derived from an EMBL/GenBank/DDBJ whole genome shotgun (WGS) entry which is preliminary data.</text>
</comment>
<dbReference type="PANTHER" id="PTHR44591">
    <property type="entry name" value="STRESS RESPONSE REGULATOR PROTEIN 1"/>
    <property type="match status" value="1"/>
</dbReference>
<dbReference type="GO" id="GO:0000160">
    <property type="term" value="P:phosphorelay signal transduction system"/>
    <property type="evidence" value="ECO:0007669"/>
    <property type="project" value="InterPro"/>
</dbReference>
<gene>
    <name evidence="4" type="ORF">EI42_02148</name>
</gene>
<feature type="modified residue" description="4-aspartylphosphate" evidence="2">
    <location>
        <position position="67"/>
    </location>
</feature>
<dbReference type="Gene3D" id="3.40.50.2300">
    <property type="match status" value="1"/>
</dbReference>
<dbReference type="InterPro" id="IPR011006">
    <property type="entry name" value="CheY-like_superfamily"/>
</dbReference>
<dbReference type="AlphaFoldDB" id="A0A326U8P9"/>
<evidence type="ECO:0000259" key="3">
    <source>
        <dbReference type="PROSITE" id="PS50110"/>
    </source>
</evidence>
<dbReference type="InterPro" id="IPR050595">
    <property type="entry name" value="Bact_response_regulator"/>
</dbReference>
<keyword evidence="5" id="KW-1185">Reference proteome</keyword>
<feature type="domain" description="Response regulatory" evidence="3">
    <location>
        <begin position="3"/>
        <end position="134"/>
    </location>
</feature>
<dbReference type="InterPro" id="IPR001789">
    <property type="entry name" value="Sig_transdc_resp-reg_receiver"/>
</dbReference>
<dbReference type="SMART" id="SM00448">
    <property type="entry name" value="REC"/>
    <property type="match status" value="1"/>
</dbReference>
<dbReference type="PANTHER" id="PTHR44591:SF3">
    <property type="entry name" value="RESPONSE REGULATORY DOMAIN-CONTAINING PROTEIN"/>
    <property type="match status" value="1"/>
</dbReference>
<sequence>MAQVGLLEDNVRIARLCATMLQYAGHQVTIYEHPRECLAALTSPIGRREKSVSVARPILPIDVLILDLHLPEIDGLDVLRSLQAHPETRSLPLIFCTAAAPSEVALALRVAPHAGVIEKPFTIQALTSAISSVLTPSSTK</sequence>
<proteinExistence type="predicted"/>
<dbReference type="OrthoDB" id="159132at2"/>
<dbReference type="EMBL" id="QKUF01000005">
    <property type="protein sequence ID" value="PZW32121.1"/>
    <property type="molecule type" value="Genomic_DNA"/>
</dbReference>
<evidence type="ECO:0000313" key="4">
    <source>
        <dbReference type="EMBL" id="PZW32121.1"/>
    </source>
</evidence>
<protein>
    <submittedName>
        <fullName evidence="4">Two-component system cell cycle response regulator DivK</fullName>
    </submittedName>
</protein>
<evidence type="ECO:0000313" key="5">
    <source>
        <dbReference type="Proteomes" id="UP000248806"/>
    </source>
</evidence>
<reference evidence="4 5" key="1">
    <citation type="submission" date="2018-06" db="EMBL/GenBank/DDBJ databases">
        <title>Genomic Encyclopedia of Archaeal and Bacterial Type Strains, Phase II (KMG-II): from individual species to whole genera.</title>
        <authorList>
            <person name="Goeker M."/>
        </authorList>
    </citation>
    <scope>NUCLEOTIDE SEQUENCE [LARGE SCALE GENOMIC DNA]</scope>
    <source>
        <strain evidence="4 5">ATCC BAA-1881</strain>
    </source>
</reference>
<dbReference type="PROSITE" id="PS50110">
    <property type="entry name" value="RESPONSE_REGULATORY"/>
    <property type="match status" value="1"/>
</dbReference>
<dbReference type="Proteomes" id="UP000248806">
    <property type="component" value="Unassembled WGS sequence"/>
</dbReference>